<evidence type="ECO:0000313" key="1">
    <source>
        <dbReference type="EMBL" id="RFF32306.1"/>
    </source>
</evidence>
<protein>
    <recommendedName>
        <fullName evidence="3">Cytochrome C Planctomycete-type domain-containing protein</fullName>
    </recommendedName>
</protein>
<dbReference type="OrthoDB" id="9809746at2"/>
<evidence type="ECO:0000313" key="2">
    <source>
        <dbReference type="Proteomes" id="UP000260351"/>
    </source>
</evidence>
<dbReference type="AlphaFoldDB" id="A0A3E1KC45"/>
<sequence length="160" mass="17435">MIFRSICAAVIVATAPATRAQNLQCADLGGVPPIENVRFNEDVLPIFEEALLQCTSCHGTSADLSLDQGNASHDELVCANTRGSVPEPAGKRVVPGAPMESWLFLRVACDDPNDPDFRMPRNEWTLTTSELRIIHDWIMQGAPSAEAIFASRFDSRGHCP</sequence>
<proteinExistence type="predicted"/>
<organism evidence="1 2">
    <name type="scientific">Wenzhouxiangella sediminis</name>
    <dbReference type="NCBI Taxonomy" id="1792836"/>
    <lineage>
        <taxon>Bacteria</taxon>
        <taxon>Pseudomonadati</taxon>
        <taxon>Pseudomonadota</taxon>
        <taxon>Gammaproteobacteria</taxon>
        <taxon>Chromatiales</taxon>
        <taxon>Wenzhouxiangellaceae</taxon>
        <taxon>Wenzhouxiangella</taxon>
    </lineage>
</organism>
<dbReference type="Proteomes" id="UP000260351">
    <property type="component" value="Unassembled WGS sequence"/>
</dbReference>
<accession>A0A3E1KC45</accession>
<dbReference type="RefSeq" id="WP_116649488.1">
    <property type="nucleotide sequence ID" value="NZ_QUZK01000012.1"/>
</dbReference>
<evidence type="ECO:0008006" key="3">
    <source>
        <dbReference type="Google" id="ProtNLM"/>
    </source>
</evidence>
<reference evidence="1 2" key="1">
    <citation type="submission" date="2018-08" db="EMBL/GenBank/DDBJ databases">
        <title>Wenzhouxiangella salilacus sp. nov., a novel bacterium isolated from a saline lake in Xinjiang Province, China.</title>
        <authorList>
            <person name="Han S."/>
        </authorList>
    </citation>
    <scope>NUCLEOTIDE SEQUENCE [LARGE SCALE GENOMIC DNA]</scope>
    <source>
        <strain evidence="1 2">XDB06</strain>
    </source>
</reference>
<gene>
    <name evidence="1" type="ORF">DZC52_02255</name>
</gene>
<keyword evidence="2" id="KW-1185">Reference proteome</keyword>
<dbReference type="EMBL" id="QUZK01000012">
    <property type="protein sequence ID" value="RFF32306.1"/>
    <property type="molecule type" value="Genomic_DNA"/>
</dbReference>
<comment type="caution">
    <text evidence="1">The sequence shown here is derived from an EMBL/GenBank/DDBJ whole genome shotgun (WGS) entry which is preliminary data.</text>
</comment>
<name>A0A3E1KC45_9GAMM</name>